<dbReference type="KEGG" id="ara:Arad_12051"/>
<geneLocation type="plasmid" evidence="1 2">
    <name>pAtK84c</name>
</geneLocation>
<gene>
    <name evidence="1" type="ordered locus">Arad_12051</name>
</gene>
<dbReference type="HOGENOM" id="CLU_3003782_0_0_5"/>
<proteinExistence type="predicted"/>
<dbReference type="EMBL" id="CP000631">
    <property type="protein sequence ID" value="ACM31127.1"/>
    <property type="molecule type" value="Genomic_DNA"/>
</dbReference>
<dbReference type="Proteomes" id="UP000001600">
    <property type="component" value="Plasmid pAtK84c"/>
</dbReference>
<protein>
    <submittedName>
        <fullName evidence="1">Uncharacterized protein</fullName>
    </submittedName>
</protein>
<evidence type="ECO:0000313" key="2">
    <source>
        <dbReference type="Proteomes" id="UP000001600"/>
    </source>
</evidence>
<organism evidence="1 2">
    <name type="scientific">Rhizobium rhizogenes (strain K84 / ATCC BAA-868)</name>
    <name type="common">Agrobacterium radiobacter</name>
    <dbReference type="NCBI Taxonomy" id="311403"/>
    <lineage>
        <taxon>Bacteria</taxon>
        <taxon>Pseudomonadati</taxon>
        <taxon>Pseudomonadota</taxon>
        <taxon>Alphaproteobacteria</taxon>
        <taxon>Hyphomicrobiales</taxon>
        <taxon>Rhizobiaceae</taxon>
        <taxon>Rhizobium/Agrobacterium group</taxon>
        <taxon>Rhizobium</taxon>
    </lineage>
</organism>
<dbReference type="AlphaFoldDB" id="B9JPQ8"/>
<accession>B9JPQ8</accession>
<reference evidence="1 2" key="1">
    <citation type="journal article" date="2009" name="J. Bacteriol.">
        <title>Genome sequences of three Agrobacterium biovars help elucidate the evolution of multichromosome genomes in bacteria.</title>
        <authorList>
            <person name="Slater S.C."/>
            <person name="Goldman B.S."/>
            <person name="Goodner B."/>
            <person name="Setubal J.C."/>
            <person name="Farrand S.K."/>
            <person name="Nester E.W."/>
            <person name="Burr T.J."/>
            <person name="Banta L."/>
            <person name="Dickerman A.W."/>
            <person name="Paulsen I."/>
            <person name="Otten L."/>
            <person name="Suen G."/>
            <person name="Welch R."/>
            <person name="Almeida N.F."/>
            <person name="Arnold F."/>
            <person name="Burton O.T."/>
            <person name="Du Z."/>
            <person name="Ewing A."/>
            <person name="Godsy E."/>
            <person name="Heisel S."/>
            <person name="Houmiel K.L."/>
            <person name="Jhaveri J."/>
            <person name="Lu J."/>
            <person name="Miller N.M."/>
            <person name="Norton S."/>
            <person name="Chen Q."/>
            <person name="Phoolcharoen W."/>
            <person name="Ohlin V."/>
            <person name="Ondrusek D."/>
            <person name="Pride N."/>
            <person name="Stricklin S.L."/>
            <person name="Sun J."/>
            <person name="Wheeler C."/>
            <person name="Wilson L."/>
            <person name="Zhu H."/>
            <person name="Wood D.W."/>
        </authorList>
    </citation>
    <scope>NUCLEOTIDE SEQUENCE [LARGE SCALE GENOMIC DNA]</scope>
    <source>
        <strain evidence="2">K84 / ATCC BAA-868</strain>
        <plasmid evidence="1 2">pAtK84c</plasmid>
    </source>
</reference>
<sequence>MFALEHPRLEAAIPLPARPSRRRKGGLFGLQLQKKTGDNPTIAAFIFGYQASDFNH</sequence>
<name>B9JPQ8_RHIR8</name>
<evidence type="ECO:0000313" key="1">
    <source>
        <dbReference type="EMBL" id="ACM31127.1"/>
    </source>
</evidence>
<keyword evidence="1" id="KW-0614">Plasmid</keyword>